<evidence type="ECO:0000256" key="1">
    <source>
        <dbReference type="ARBA" id="ARBA00001917"/>
    </source>
</evidence>
<dbReference type="InterPro" id="IPR002563">
    <property type="entry name" value="Flavin_Rdtase-like_dom"/>
</dbReference>
<evidence type="ECO:0000256" key="2">
    <source>
        <dbReference type="ARBA" id="ARBA00022630"/>
    </source>
</evidence>
<dbReference type="Gene3D" id="2.30.110.10">
    <property type="entry name" value="Electron Transport, Fmn-binding Protein, Chain A"/>
    <property type="match status" value="1"/>
</dbReference>
<dbReference type="SUPFAM" id="SSF50475">
    <property type="entry name" value="FMN-binding split barrel"/>
    <property type="match status" value="1"/>
</dbReference>
<dbReference type="PANTHER" id="PTHR33798">
    <property type="entry name" value="FLAVOPROTEIN OXYGENASE"/>
    <property type="match status" value="1"/>
</dbReference>
<organism evidence="6 7">
    <name type="scientific">Nitratifractor salsuginis</name>
    <dbReference type="NCBI Taxonomy" id="269261"/>
    <lineage>
        <taxon>Bacteria</taxon>
        <taxon>Pseudomonadati</taxon>
        <taxon>Campylobacterota</taxon>
        <taxon>Epsilonproteobacteria</taxon>
        <taxon>Campylobacterales</taxon>
        <taxon>Sulfurovaceae</taxon>
        <taxon>Nitratifractor</taxon>
    </lineage>
</organism>
<keyword evidence="2" id="KW-0285">Flavoprotein</keyword>
<protein>
    <submittedName>
        <fullName evidence="6">Flavin reductase family protein</fullName>
    </submittedName>
</protein>
<gene>
    <name evidence="6" type="ORF">ENJ74_00815</name>
</gene>
<evidence type="ECO:0000256" key="3">
    <source>
        <dbReference type="ARBA" id="ARBA00022643"/>
    </source>
</evidence>
<reference evidence="6" key="1">
    <citation type="journal article" date="2020" name="mSystems">
        <title>Genome- and Community-Level Interaction Insights into Carbon Utilization and Element Cycling Functions of Hydrothermarchaeota in Hydrothermal Sediment.</title>
        <authorList>
            <person name="Zhou Z."/>
            <person name="Liu Y."/>
            <person name="Xu W."/>
            <person name="Pan J."/>
            <person name="Luo Z.H."/>
            <person name="Li M."/>
        </authorList>
    </citation>
    <scope>NUCLEOTIDE SEQUENCE [LARGE SCALE GENOMIC DNA]</scope>
    <source>
        <strain evidence="6">HyVt-513</strain>
    </source>
</reference>
<sequence>MKIDYAKIPASDRYKLMAQSVVPRPIAWIVTEDEGVLNLAPFSYFTPLSSEPATLIVSVGHRPDGRPKDTLANLRKHGRCTLCLVSPELLEPMHCSSKPLSHEESEAKRFDIPMTGIFEGFPPMVEGAPSAFACTLLQEVELEGSKTRPLILKIEEQYIDDSCVVNPERLYLDCELIARVGPNYARLGERIEAPEIPE</sequence>
<dbReference type="GO" id="GO:0010181">
    <property type="term" value="F:FMN binding"/>
    <property type="evidence" value="ECO:0007669"/>
    <property type="project" value="InterPro"/>
</dbReference>
<comment type="similarity">
    <text evidence="4">Belongs to the flavoredoxin family.</text>
</comment>
<dbReference type="Proteomes" id="UP000885722">
    <property type="component" value="Unassembled WGS sequence"/>
</dbReference>
<proteinExistence type="inferred from homology"/>
<evidence type="ECO:0000256" key="4">
    <source>
        <dbReference type="ARBA" id="ARBA00038054"/>
    </source>
</evidence>
<dbReference type="GO" id="GO:0016646">
    <property type="term" value="F:oxidoreductase activity, acting on the CH-NH group of donors, NAD or NADP as acceptor"/>
    <property type="evidence" value="ECO:0007669"/>
    <property type="project" value="UniProtKB-ARBA"/>
</dbReference>
<dbReference type="AlphaFoldDB" id="A0A7V2WLN7"/>
<feature type="domain" description="Flavin reductase like" evidence="5">
    <location>
        <begin position="19"/>
        <end position="173"/>
    </location>
</feature>
<evidence type="ECO:0000259" key="5">
    <source>
        <dbReference type="SMART" id="SM00903"/>
    </source>
</evidence>
<dbReference type="Pfam" id="PF01613">
    <property type="entry name" value="Flavin_Reduct"/>
    <property type="match status" value="1"/>
</dbReference>
<dbReference type="InterPro" id="IPR012349">
    <property type="entry name" value="Split_barrel_FMN-bd"/>
</dbReference>
<keyword evidence="3" id="KW-0288">FMN</keyword>
<accession>A0A7V2WLN7</accession>
<dbReference type="SMART" id="SM00903">
    <property type="entry name" value="Flavin_Reduct"/>
    <property type="match status" value="1"/>
</dbReference>
<evidence type="ECO:0000313" key="6">
    <source>
        <dbReference type="EMBL" id="HFC03387.1"/>
    </source>
</evidence>
<dbReference type="PANTHER" id="PTHR33798:SF5">
    <property type="entry name" value="FLAVIN REDUCTASE LIKE DOMAIN-CONTAINING PROTEIN"/>
    <property type="match status" value="1"/>
</dbReference>
<name>A0A7V2WLN7_9BACT</name>
<dbReference type="EMBL" id="DRNO01000059">
    <property type="protein sequence ID" value="HFC03387.1"/>
    <property type="molecule type" value="Genomic_DNA"/>
</dbReference>
<evidence type="ECO:0000313" key="7">
    <source>
        <dbReference type="Proteomes" id="UP000885722"/>
    </source>
</evidence>
<comment type="caution">
    <text evidence="6">The sequence shown here is derived from an EMBL/GenBank/DDBJ whole genome shotgun (WGS) entry which is preliminary data.</text>
</comment>
<comment type="cofactor">
    <cofactor evidence="1">
        <name>FMN</name>
        <dbReference type="ChEBI" id="CHEBI:58210"/>
    </cofactor>
</comment>